<evidence type="ECO:0000313" key="14">
    <source>
        <dbReference type="Proteomes" id="UP000233551"/>
    </source>
</evidence>
<reference evidence="13" key="1">
    <citation type="journal article" date="2017" name="Plant J.">
        <title>The pomegranate (Punica granatum L.) genome and the genomics of punicalagin biosynthesis.</title>
        <authorList>
            <person name="Qin G."/>
            <person name="Xu C."/>
            <person name="Ming R."/>
            <person name="Tang H."/>
            <person name="Guyot R."/>
            <person name="Kramer E.M."/>
            <person name="Hu Y."/>
            <person name="Yi X."/>
            <person name="Qi Y."/>
            <person name="Xu X."/>
            <person name="Gao Z."/>
            <person name="Pan H."/>
            <person name="Jian J."/>
            <person name="Tian Y."/>
            <person name="Yue Z."/>
            <person name="Xu Y."/>
        </authorList>
    </citation>
    <scope>NUCLEOTIDE SEQUENCE [LARGE SCALE GENOMIC DNA]</scope>
    <source>
        <strain evidence="13">cv. Dabenzi</strain>
    </source>
</reference>
<feature type="compositionally biased region" description="Gly residues" evidence="9">
    <location>
        <begin position="306"/>
        <end position="321"/>
    </location>
</feature>
<dbReference type="InterPro" id="IPR039525">
    <property type="entry name" value="RNF126-like_zinc-ribbon"/>
</dbReference>
<evidence type="ECO:0000256" key="5">
    <source>
        <dbReference type="ARBA" id="ARBA00022771"/>
    </source>
</evidence>
<evidence type="ECO:0000256" key="2">
    <source>
        <dbReference type="ARBA" id="ARBA00012483"/>
    </source>
</evidence>
<dbReference type="GO" id="GO:0016567">
    <property type="term" value="P:protein ubiquitination"/>
    <property type="evidence" value="ECO:0007669"/>
    <property type="project" value="TreeGrafter"/>
</dbReference>
<evidence type="ECO:0000256" key="4">
    <source>
        <dbReference type="ARBA" id="ARBA00022723"/>
    </source>
</evidence>
<dbReference type="PANTHER" id="PTHR15710">
    <property type="entry name" value="E3 UBIQUITIN-PROTEIN LIGASE PRAJA"/>
    <property type="match status" value="1"/>
</dbReference>
<feature type="region of interest" description="Disordered" evidence="9">
    <location>
        <begin position="301"/>
        <end position="321"/>
    </location>
</feature>
<dbReference type="OrthoDB" id="8062037at2759"/>
<dbReference type="SMART" id="SM00184">
    <property type="entry name" value="RING"/>
    <property type="match status" value="1"/>
</dbReference>
<dbReference type="Pfam" id="PF13639">
    <property type="entry name" value="zf-RING_2"/>
    <property type="match status" value="1"/>
</dbReference>
<evidence type="ECO:0000256" key="6">
    <source>
        <dbReference type="ARBA" id="ARBA00022786"/>
    </source>
</evidence>
<dbReference type="GO" id="GO:0061630">
    <property type="term" value="F:ubiquitin protein ligase activity"/>
    <property type="evidence" value="ECO:0007669"/>
    <property type="project" value="UniProtKB-EC"/>
</dbReference>
<keyword evidence="7" id="KW-0862">Zinc</keyword>
<dbReference type="EMBL" id="PGOL01000861">
    <property type="protein sequence ID" value="PKI63978.1"/>
    <property type="molecule type" value="Genomic_DNA"/>
</dbReference>
<dbReference type="FunFam" id="3.30.40.10:FF:000022">
    <property type="entry name" value="E3 ubiquitin-protein ligase RING1-like"/>
    <property type="match status" value="1"/>
</dbReference>
<dbReference type="InterPro" id="IPR013083">
    <property type="entry name" value="Znf_RING/FYVE/PHD"/>
</dbReference>
<keyword evidence="14" id="KW-1185">Reference proteome</keyword>
<organism evidence="11 13">
    <name type="scientific">Punica granatum</name>
    <name type="common">Pomegranate</name>
    <dbReference type="NCBI Taxonomy" id="22663"/>
    <lineage>
        <taxon>Eukaryota</taxon>
        <taxon>Viridiplantae</taxon>
        <taxon>Streptophyta</taxon>
        <taxon>Embryophyta</taxon>
        <taxon>Tracheophyta</taxon>
        <taxon>Spermatophyta</taxon>
        <taxon>Magnoliopsida</taxon>
        <taxon>eudicotyledons</taxon>
        <taxon>Gunneridae</taxon>
        <taxon>Pentapetalae</taxon>
        <taxon>rosids</taxon>
        <taxon>malvids</taxon>
        <taxon>Myrtales</taxon>
        <taxon>Lythraceae</taxon>
        <taxon>Punica</taxon>
    </lineage>
</organism>
<comment type="catalytic activity">
    <reaction evidence="1">
        <text>S-ubiquitinyl-[E2 ubiquitin-conjugating enzyme]-L-cysteine + [acceptor protein]-L-lysine = [E2 ubiquitin-conjugating enzyme]-L-cysteine + N(6)-ubiquitinyl-[acceptor protein]-L-lysine.</text>
        <dbReference type="EC" id="2.3.2.27"/>
    </reaction>
</comment>
<dbReference type="CDD" id="cd16667">
    <property type="entry name" value="RING-H2_RNF126-like"/>
    <property type="match status" value="1"/>
</dbReference>
<evidence type="ECO:0000313" key="13">
    <source>
        <dbReference type="Proteomes" id="UP000197138"/>
    </source>
</evidence>
<dbReference type="Proteomes" id="UP000233551">
    <property type="component" value="Unassembled WGS sequence"/>
</dbReference>
<dbReference type="Proteomes" id="UP000197138">
    <property type="component" value="Unassembled WGS sequence"/>
</dbReference>
<dbReference type="AlphaFoldDB" id="A0A218VT78"/>
<dbReference type="PANTHER" id="PTHR15710:SF208">
    <property type="entry name" value="E3 UBIQUITIN-PROTEIN LIGASE RING1-LIKE"/>
    <property type="match status" value="1"/>
</dbReference>
<evidence type="ECO:0000256" key="3">
    <source>
        <dbReference type="ARBA" id="ARBA00022679"/>
    </source>
</evidence>
<dbReference type="EC" id="2.3.2.27" evidence="2"/>
<reference evidence="11" key="2">
    <citation type="submission" date="2017-06" db="EMBL/GenBank/DDBJ databases">
        <title>The pomegranate genome and the genomics of punicalagin biosynthesis.</title>
        <authorList>
            <person name="Xu C."/>
        </authorList>
    </citation>
    <scope>NUCLEOTIDE SEQUENCE [LARGE SCALE GENOMIC DNA]</scope>
    <source>
        <tissue evidence="11">Fresh leaf</tissue>
    </source>
</reference>
<dbReference type="EMBL" id="MTKT01006206">
    <property type="protein sequence ID" value="OWM63122.1"/>
    <property type="molecule type" value="Genomic_DNA"/>
</dbReference>
<dbReference type="SUPFAM" id="SSF57850">
    <property type="entry name" value="RING/U-box"/>
    <property type="match status" value="1"/>
</dbReference>
<keyword evidence="3" id="KW-0808">Transferase</keyword>
<evidence type="ECO:0000313" key="12">
    <source>
        <dbReference type="EMBL" id="PKI63978.1"/>
    </source>
</evidence>
<name>A0A218VT78_PUNGR</name>
<evidence type="ECO:0000256" key="7">
    <source>
        <dbReference type="ARBA" id="ARBA00022833"/>
    </source>
</evidence>
<keyword evidence="5 8" id="KW-0863">Zinc-finger</keyword>
<dbReference type="GeneID" id="116189289"/>
<evidence type="ECO:0000256" key="9">
    <source>
        <dbReference type="SAM" id="MobiDB-lite"/>
    </source>
</evidence>
<evidence type="ECO:0000259" key="10">
    <source>
        <dbReference type="PROSITE" id="PS50089"/>
    </source>
</evidence>
<dbReference type="InterPro" id="IPR001841">
    <property type="entry name" value="Znf_RING"/>
</dbReference>
<evidence type="ECO:0000256" key="1">
    <source>
        <dbReference type="ARBA" id="ARBA00000900"/>
    </source>
</evidence>
<proteinExistence type="predicted"/>
<keyword evidence="4" id="KW-0479">Metal-binding</keyword>
<dbReference type="Pfam" id="PF14369">
    <property type="entry name" value="Zn_ribbon_19"/>
    <property type="match status" value="1"/>
</dbReference>
<comment type="caution">
    <text evidence="11">The sequence shown here is derived from an EMBL/GenBank/DDBJ whole genome shotgun (WGS) entry which is preliminary data.</text>
</comment>
<dbReference type="GO" id="GO:0008270">
    <property type="term" value="F:zinc ion binding"/>
    <property type="evidence" value="ECO:0007669"/>
    <property type="project" value="UniProtKB-KW"/>
</dbReference>
<dbReference type="PROSITE" id="PS50089">
    <property type="entry name" value="ZF_RING_2"/>
    <property type="match status" value="1"/>
</dbReference>
<dbReference type="Gene3D" id="3.30.40.10">
    <property type="entry name" value="Zinc/RING finger domain, C3HC4 (zinc finger)"/>
    <property type="match status" value="1"/>
</dbReference>
<accession>A0A218VT78</accession>
<dbReference type="STRING" id="22663.A0A218VT78"/>
<keyword evidence="6" id="KW-0833">Ubl conjugation pathway</keyword>
<sequence>MSFAFAGNLPGGSVSDIGSSLKQFYCHQCSRSITLVISPSTDPLCPHCNEGFLEEYENPNPAPTPFRPRFPPSEPFFADPFSSLLPFFLSSSSPPSTTTVDLQNPAVFSASHTSGSEPHPQNNPFDPFAFLQSHLQNLRSSGAQIQFVIENRPSDSPFPLPANLGDYFMGPGLEQLIQQLAENDPNRYGTPPASKSAMEALPTSKVTDVQLNSGMNQCAVCQDDFEKDMEVKQMPCKHIYHSDCLLPWLELHNSCPVCRHELPTDDADYETTRRARAQGSTLGSSDGGSSRAMRRTFSIMLPNPFRGGGSDGGSNSGSAGQ</sequence>
<gene>
    <name evidence="11" type="ORF">CDL15_Pgr008038</name>
    <name evidence="12" type="ORF">CRG98_015654</name>
</gene>
<evidence type="ECO:0000256" key="8">
    <source>
        <dbReference type="PROSITE-ProRule" id="PRU00175"/>
    </source>
</evidence>
<feature type="domain" description="RING-type" evidence="10">
    <location>
        <begin position="218"/>
        <end position="259"/>
    </location>
</feature>
<dbReference type="GO" id="GO:0005737">
    <property type="term" value="C:cytoplasm"/>
    <property type="evidence" value="ECO:0007669"/>
    <property type="project" value="TreeGrafter"/>
</dbReference>
<protein>
    <recommendedName>
        <fullName evidence="2">RING-type E3 ubiquitin transferase</fullName>
        <ecNumber evidence="2">2.3.2.27</ecNumber>
    </recommendedName>
</protein>
<reference evidence="12 14" key="3">
    <citation type="submission" date="2017-11" db="EMBL/GenBank/DDBJ databases">
        <title>De-novo sequencing of pomegranate (Punica granatum L.) genome.</title>
        <authorList>
            <person name="Akparov Z."/>
            <person name="Amiraslanov A."/>
            <person name="Hajiyeva S."/>
            <person name="Abbasov M."/>
            <person name="Kaur K."/>
            <person name="Hamwieh A."/>
            <person name="Solovyev V."/>
            <person name="Salamov A."/>
            <person name="Braich B."/>
            <person name="Kosarev P."/>
            <person name="Mahmoud A."/>
            <person name="Hajiyev E."/>
            <person name="Babayeva S."/>
            <person name="Izzatullayeva V."/>
            <person name="Mammadov A."/>
            <person name="Mammadov A."/>
            <person name="Sharifova S."/>
            <person name="Ojaghi J."/>
            <person name="Eynullazada K."/>
            <person name="Bayramov B."/>
            <person name="Abdulazimova A."/>
            <person name="Shahmuradov I."/>
        </authorList>
    </citation>
    <scope>NUCLEOTIDE SEQUENCE [LARGE SCALE GENOMIC DNA]</scope>
    <source>
        <strain evidence="12">AG2017</strain>
        <strain evidence="14">cv. AG2017</strain>
        <tissue evidence="12">Leaf</tissue>
    </source>
</reference>
<evidence type="ECO:0000313" key="11">
    <source>
        <dbReference type="EMBL" id="OWM63122.1"/>
    </source>
</evidence>